<dbReference type="PANTHER" id="PTHR43756:SF5">
    <property type="entry name" value="CHOLINE MONOOXYGENASE, CHLOROPLASTIC"/>
    <property type="match status" value="1"/>
</dbReference>
<evidence type="ECO:0000256" key="6">
    <source>
        <dbReference type="ARBA" id="ARBA00012763"/>
    </source>
</evidence>
<dbReference type="GO" id="GO:0005524">
    <property type="term" value="F:ATP binding"/>
    <property type="evidence" value="ECO:0007669"/>
    <property type="project" value="UniProtKB-KW"/>
</dbReference>
<evidence type="ECO:0000256" key="10">
    <source>
        <dbReference type="ARBA" id="ARBA00022723"/>
    </source>
</evidence>
<keyword evidence="14" id="KW-0560">Oxidoreductase</keyword>
<keyword evidence="12" id="KW-0067">ATP-binding</keyword>
<evidence type="ECO:0000256" key="19">
    <source>
        <dbReference type="ARBA" id="ARBA00049097"/>
    </source>
</evidence>
<dbReference type="Pfam" id="PF00848">
    <property type="entry name" value="Ring_hydroxyl_A"/>
    <property type="match status" value="1"/>
</dbReference>
<dbReference type="InterPro" id="IPR036922">
    <property type="entry name" value="Rieske_2Fe-2S_sf"/>
</dbReference>
<dbReference type="InterPro" id="IPR017941">
    <property type="entry name" value="Rieske_2Fe-2S"/>
</dbReference>
<dbReference type="EC" id="1.14.15.7" evidence="6"/>
<evidence type="ECO:0000256" key="7">
    <source>
        <dbReference type="ARBA" id="ARBA00014931"/>
    </source>
</evidence>
<dbReference type="GO" id="GO:0016020">
    <property type="term" value="C:membrane"/>
    <property type="evidence" value="ECO:0007669"/>
    <property type="project" value="UniProtKB-SubCell"/>
</dbReference>
<dbReference type="NCBIfam" id="TIGR03425">
    <property type="entry name" value="urea_degr_2"/>
    <property type="match status" value="1"/>
</dbReference>
<dbReference type="PANTHER" id="PTHR43756">
    <property type="entry name" value="CHOLINE MONOOXYGENASE, CHLOROPLASTIC"/>
    <property type="match status" value="1"/>
</dbReference>
<evidence type="ECO:0000256" key="15">
    <source>
        <dbReference type="ARBA" id="ARBA00023004"/>
    </source>
</evidence>
<dbReference type="GO" id="GO:0016887">
    <property type="term" value="F:ATP hydrolysis activity"/>
    <property type="evidence" value="ECO:0007669"/>
    <property type="project" value="InterPro"/>
</dbReference>
<dbReference type="InterPro" id="IPR015879">
    <property type="entry name" value="Ring_hydroxy_dOase_asu_C_dom"/>
</dbReference>
<feature type="transmembrane region" description="Helical" evidence="20">
    <location>
        <begin position="875"/>
        <end position="895"/>
    </location>
</feature>
<dbReference type="Pfam" id="PF09347">
    <property type="entry name" value="DUF1989"/>
    <property type="match status" value="2"/>
</dbReference>
<dbReference type="GO" id="GO:0051537">
    <property type="term" value="F:2 iron, 2 sulfur cluster binding"/>
    <property type="evidence" value="ECO:0007669"/>
    <property type="project" value="UniProtKB-KW"/>
</dbReference>
<evidence type="ECO:0000256" key="3">
    <source>
        <dbReference type="ARBA" id="ARBA00004141"/>
    </source>
</evidence>
<dbReference type="SUPFAM" id="SSF50022">
    <property type="entry name" value="ISP domain"/>
    <property type="match status" value="1"/>
</dbReference>
<dbReference type="GO" id="GO:0055085">
    <property type="term" value="P:transmembrane transport"/>
    <property type="evidence" value="ECO:0007669"/>
    <property type="project" value="InterPro"/>
</dbReference>
<comment type="caution">
    <text evidence="24">The sequence shown here is derived from an EMBL/GenBank/DDBJ whole genome shotgun (WGS) entry which is preliminary data.</text>
</comment>
<dbReference type="Pfam" id="PF09084">
    <property type="entry name" value="NMT1"/>
    <property type="match status" value="1"/>
</dbReference>
<dbReference type="InterPro" id="IPR018959">
    <property type="entry name" value="DUF1989"/>
</dbReference>
<accession>A0A812INS0</accession>
<dbReference type="Pfam" id="PF00528">
    <property type="entry name" value="BPD_transp_1"/>
    <property type="match status" value="1"/>
</dbReference>
<keyword evidence="11" id="KW-0547">Nucleotide-binding</keyword>
<dbReference type="PROSITE" id="PS50928">
    <property type="entry name" value="ABC_TM1"/>
    <property type="match status" value="1"/>
</dbReference>
<evidence type="ECO:0000256" key="1">
    <source>
        <dbReference type="ARBA" id="ARBA00001962"/>
    </source>
</evidence>
<keyword evidence="9" id="KW-0001">2Fe-2S</keyword>
<comment type="pathway">
    <text evidence="4">Amine and polyamine biosynthesis; betaine biosynthesis via choline pathway; betaine aldehyde from choline (monooxygenase route): step 1/1.</text>
</comment>
<comment type="cofactor">
    <cofactor evidence="1">
        <name>Fe cation</name>
        <dbReference type="ChEBI" id="CHEBI:24875"/>
    </cofactor>
</comment>
<feature type="transmembrane region" description="Helical" evidence="20">
    <location>
        <begin position="791"/>
        <end position="810"/>
    </location>
</feature>
<feature type="domain" description="ABC transporter" evidence="21">
    <location>
        <begin position="941"/>
        <end position="1206"/>
    </location>
</feature>
<dbReference type="SMART" id="SM00382">
    <property type="entry name" value="AAA"/>
    <property type="match status" value="1"/>
</dbReference>
<dbReference type="OrthoDB" id="426882at2759"/>
<organism evidence="24 25">
    <name type="scientific">Symbiodinium necroappetens</name>
    <dbReference type="NCBI Taxonomy" id="1628268"/>
    <lineage>
        <taxon>Eukaryota</taxon>
        <taxon>Sar</taxon>
        <taxon>Alveolata</taxon>
        <taxon>Dinophyceae</taxon>
        <taxon>Suessiales</taxon>
        <taxon>Symbiodiniaceae</taxon>
        <taxon>Symbiodinium</taxon>
    </lineage>
</organism>
<reference evidence="24" key="1">
    <citation type="submission" date="2021-02" db="EMBL/GenBank/DDBJ databases">
        <authorList>
            <person name="Dougan E. K."/>
            <person name="Rhodes N."/>
            <person name="Thang M."/>
            <person name="Chan C."/>
        </authorList>
    </citation>
    <scope>NUCLEOTIDE SEQUENCE</scope>
</reference>
<evidence type="ECO:0000256" key="11">
    <source>
        <dbReference type="ARBA" id="ARBA00022741"/>
    </source>
</evidence>
<keyword evidence="17" id="KW-0520">NAD</keyword>
<dbReference type="InterPro" id="IPR003593">
    <property type="entry name" value="AAA+_ATPase"/>
</dbReference>
<dbReference type="Pfam" id="PF00005">
    <property type="entry name" value="ABC_tran"/>
    <property type="match status" value="1"/>
</dbReference>
<dbReference type="Pfam" id="PF00355">
    <property type="entry name" value="Rieske"/>
    <property type="match status" value="1"/>
</dbReference>
<evidence type="ECO:0000256" key="4">
    <source>
        <dbReference type="ARBA" id="ARBA00004866"/>
    </source>
</evidence>
<evidence type="ECO:0000256" key="2">
    <source>
        <dbReference type="ARBA" id="ARBA00002149"/>
    </source>
</evidence>
<evidence type="ECO:0000256" key="16">
    <source>
        <dbReference type="ARBA" id="ARBA00023014"/>
    </source>
</evidence>
<evidence type="ECO:0000256" key="5">
    <source>
        <dbReference type="ARBA" id="ARBA00010848"/>
    </source>
</evidence>
<comment type="subcellular location">
    <subcellularLocation>
        <location evidence="3">Membrane</location>
        <topology evidence="3">Multi-pass membrane protein</topology>
    </subcellularLocation>
</comment>
<dbReference type="NCBIfam" id="TIGR03427">
    <property type="entry name" value="ABC_peri_uca"/>
    <property type="match status" value="1"/>
</dbReference>
<dbReference type="SUPFAM" id="SSF52540">
    <property type="entry name" value="P-loop containing nucleoside triphosphate hydrolases"/>
    <property type="match status" value="1"/>
</dbReference>
<dbReference type="PROSITE" id="PS51296">
    <property type="entry name" value="RIESKE"/>
    <property type="match status" value="1"/>
</dbReference>
<dbReference type="Gene3D" id="2.102.10.10">
    <property type="entry name" value="Rieske [2Fe-2S] iron-sulphur domain"/>
    <property type="match status" value="1"/>
</dbReference>
<evidence type="ECO:0000259" key="22">
    <source>
        <dbReference type="PROSITE" id="PS50928"/>
    </source>
</evidence>
<dbReference type="PROSITE" id="PS00211">
    <property type="entry name" value="ABC_TRANSPORTER_1"/>
    <property type="match status" value="1"/>
</dbReference>
<evidence type="ECO:0000256" key="9">
    <source>
        <dbReference type="ARBA" id="ARBA00022714"/>
    </source>
</evidence>
<dbReference type="InterPro" id="IPR035906">
    <property type="entry name" value="MetI-like_sf"/>
</dbReference>
<dbReference type="InterPro" id="IPR017871">
    <property type="entry name" value="ABC_transporter-like_CS"/>
</dbReference>
<dbReference type="SUPFAM" id="SSF161098">
    <property type="entry name" value="MetI-like"/>
    <property type="match status" value="1"/>
</dbReference>
<evidence type="ECO:0000256" key="17">
    <source>
        <dbReference type="ARBA" id="ARBA00023027"/>
    </source>
</evidence>
<feature type="domain" description="ABC transmembrane type-1" evidence="22">
    <location>
        <begin position="753"/>
        <end position="937"/>
    </location>
</feature>
<dbReference type="GO" id="GO:0005506">
    <property type="term" value="F:iron ion binding"/>
    <property type="evidence" value="ECO:0007669"/>
    <property type="project" value="InterPro"/>
</dbReference>
<keyword evidence="13 20" id="KW-1133">Transmembrane helix</keyword>
<feature type="domain" description="Rieske" evidence="23">
    <location>
        <begin position="46"/>
        <end position="141"/>
    </location>
</feature>
<evidence type="ECO:0000256" key="8">
    <source>
        <dbReference type="ARBA" id="ARBA00022692"/>
    </source>
</evidence>
<dbReference type="EMBL" id="CAJNJA010000001">
    <property type="protein sequence ID" value="CAE7149076.1"/>
    <property type="molecule type" value="Genomic_DNA"/>
</dbReference>
<feature type="transmembrane region" description="Helical" evidence="20">
    <location>
        <begin position="760"/>
        <end position="784"/>
    </location>
</feature>
<dbReference type="InterPro" id="IPR017792">
    <property type="entry name" value="UAAP1"/>
</dbReference>
<dbReference type="Proteomes" id="UP000601435">
    <property type="component" value="Unassembled WGS sequence"/>
</dbReference>
<evidence type="ECO:0000259" key="21">
    <source>
        <dbReference type="PROSITE" id="PS50893"/>
    </source>
</evidence>
<dbReference type="GO" id="GO:0019133">
    <property type="term" value="F:choline monooxygenase activity"/>
    <property type="evidence" value="ECO:0007669"/>
    <property type="project" value="UniProtKB-EC"/>
</dbReference>
<dbReference type="InterPro" id="IPR027417">
    <property type="entry name" value="P-loop_NTPase"/>
</dbReference>
<dbReference type="PROSITE" id="PS50893">
    <property type="entry name" value="ABC_TRANSPORTER_2"/>
    <property type="match status" value="1"/>
</dbReference>
<keyword evidence="18 20" id="KW-0472">Membrane</keyword>
<dbReference type="InterPro" id="IPR017793">
    <property type="entry name" value="ABC_transptr_urea-assoc_sub-bd"/>
</dbReference>
<proteinExistence type="inferred from homology"/>
<evidence type="ECO:0000313" key="24">
    <source>
        <dbReference type="EMBL" id="CAE7149076.1"/>
    </source>
</evidence>
<dbReference type="InterPro" id="IPR003439">
    <property type="entry name" value="ABC_transporter-like_ATP-bd"/>
</dbReference>
<dbReference type="InterPro" id="IPR001663">
    <property type="entry name" value="Rng_hydr_dOase-A"/>
</dbReference>
<sequence length="1557" mass="171420">MSTSMEPLPPSAQSLQPGNGYRLPAEAYYDQAWFHREQKQLFRRSWNFVGETRDIPQVGDYLTATIGGSPIVVVRGEDQKLRAFHNVCRHRGAQLLDAQGNCNAIVCPYHRWQYKLDGSLRNVPQQIKQLPAMNLDEWGLIPAALSQWQGLVFVNPDSQASAFETWLADIPDLLGSFEPDRLRVLCEGTFEFAANWKFYVENHVDWYHLWYTHPKSLRMWEHHQGEMLQSGAHWASFEPTRPGSSSMTPELKPIGGLSERQQQNGAHLLFPNLTLFTGATYFATGLVMPLAPNRTQMHFRALVEPEQVTSTEMAQIMLQAFQEITEVEDAGMTERLQATVQSDAFAVGLFNMPAISKLLATLLFCLLCTGAMAAEKPRFTLAWSIYVGWMPWEYADATGIVDRWADRYGIEIDIVQINDYIESVNQYTAGQFDAVTATNMDILTIAAASGVDSTAVIVGDFSNGNDAVVLRDNKQLDAIENQRVHLVELSVSHYLLARALDSVGLSERDITLVNTSDADMVSAWAGTGVPAVVTWNPMLAEIRDMPSANVVFDSSQIPGEILDLTIVNTQTLAAHPELGYALAGAWYEAVTQMLAEETSAAVQQHMAAASGTTLASFQRQLSTTHMFAEPADGIAFVNSDAPQQTMQRVAEFSYDKGLLGPMAPNAGFVGIEFADGAIWGNEQNVPTRWLGTVLTLLPFVALLVFYQISSSARLAENAQDRMLPSFSTMGNSMYTMAFTEDRRTGNYLFWTDTMASMQRLAAGVGTGASLGLLLGVLAGLIPLARASLSPFLAAIAMVPPLALLPILFIALGIDELSKVVLIAIGVGPFIARDLEARIREMPMEELIKAQTLGAGTWRTLWRVVLPQMMPRLLDGVRLSLGAAWLFLIAAEAIAATEGLGYRIFLVRRYLAMDIILPYVAWITLLAWLTDYGLRRLKDMIFPWQDLYKSYDDTVVLDGINLDLASGEFCTIVGASGCGKSTLLKLLLGQEAPTSGKLLLDGKPLPSEPSTERGIVYQRYSVFQHLTAAQNVRLGLELRDGDRIFGWCFGARRRAIRAQALALLEAVGLADAADRYPAQLSGGMQQRLALAQAIARQPPLLLLDEPFGALDPGNRSAMHALMRELWLGTNMTVVMVTHDLPVSANTPDPAFDERLPAGCHFSLVVRRGYTLRLTDISGGANVGLLAFNQDEKSERYNMADTLKAQHVSHLAAPLVLYSDMGRVLMSMTHDDCGWHDTICGTTTAAMIAEQYGELDFQTARNGYQRNGRDGFLVELGRWGLSRRDLVANVNLFSRVVTDDEGNMSFVADNSPPGSSVDLRAELNCLVAINSAPHPLATYDTYPDGDVVLSVHWTGSPAADDPCRLSRPENERGFRNSEAWFAQPSEGNEAVDAFFFNADNPIERYSAVDTIRAQRNVYLTKGSTLLSTENEAMLTIVEDTVGRHDTLGGACASESNTVRYAHEKKFMHSCRDNFLHALLAWSDDLTKRDIGSNINFFMNVPITPEGGLSFADGISGPGQYVELVAHMNVLVLISNCPQLNNPCSGFDPTPVEFEIYTHN</sequence>
<comment type="function">
    <text evidence="2">Catalyzes the first step of the osmoprotectant glycine betaine synthesis.</text>
</comment>
<dbReference type="PROSITE" id="PS00570">
    <property type="entry name" value="RING_HYDROXYL_ALPHA"/>
    <property type="match status" value="1"/>
</dbReference>
<dbReference type="SUPFAM" id="SSF55961">
    <property type="entry name" value="Bet v1-like"/>
    <property type="match status" value="1"/>
</dbReference>
<dbReference type="InterPro" id="IPR015168">
    <property type="entry name" value="SsuA/THI5"/>
</dbReference>
<name>A0A812INS0_9DINO</name>
<protein>
    <recommendedName>
        <fullName evidence="7">Choline monooxygenase, chloroplastic</fullName>
        <ecNumber evidence="6">1.14.15.7</ecNumber>
    </recommendedName>
</protein>
<dbReference type="CDD" id="cd06261">
    <property type="entry name" value="TM_PBP2"/>
    <property type="match status" value="1"/>
</dbReference>
<comment type="similarity">
    <text evidence="5">Belongs to the choline monooxygenase family.</text>
</comment>
<keyword evidence="8 20" id="KW-0812">Transmembrane</keyword>
<evidence type="ECO:0000256" key="13">
    <source>
        <dbReference type="ARBA" id="ARBA00022989"/>
    </source>
</evidence>
<keyword evidence="25" id="KW-1185">Reference proteome</keyword>
<dbReference type="InterPro" id="IPR000515">
    <property type="entry name" value="MetI-like"/>
</dbReference>
<dbReference type="PRINTS" id="PR00090">
    <property type="entry name" value="RNGDIOXGNASE"/>
</dbReference>
<evidence type="ECO:0000259" key="23">
    <source>
        <dbReference type="PROSITE" id="PS51296"/>
    </source>
</evidence>
<dbReference type="CDD" id="cd00680">
    <property type="entry name" value="RHO_alpha_C"/>
    <property type="match status" value="1"/>
</dbReference>
<keyword evidence="10" id="KW-0479">Metal-binding</keyword>
<evidence type="ECO:0000256" key="12">
    <source>
        <dbReference type="ARBA" id="ARBA00022840"/>
    </source>
</evidence>
<evidence type="ECO:0000256" key="14">
    <source>
        <dbReference type="ARBA" id="ARBA00023002"/>
    </source>
</evidence>
<evidence type="ECO:0000313" key="25">
    <source>
        <dbReference type="Proteomes" id="UP000601435"/>
    </source>
</evidence>
<keyword evidence="15" id="KW-0408">Iron</keyword>
<dbReference type="GO" id="GO:0019285">
    <property type="term" value="P:glycine betaine biosynthetic process from choline"/>
    <property type="evidence" value="ECO:0007669"/>
    <property type="project" value="UniProtKB-UniPathway"/>
</dbReference>
<evidence type="ECO:0000256" key="20">
    <source>
        <dbReference type="SAM" id="Phobius"/>
    </source>
</evidence>
<dbReference type="Gene3D" id="3.90.380.10">
    <property type="entry name" value="Naphthalene 1,2-dioxygenase Alpha Subunit, Chain A, domain 1"/>
    <property type="match status" value="1"/>
</dbReference>
<keyword evidence="16" id="KW-0411">Iron-sulfur</keyword>
<dbReference type="UniPathway" id="UPA00529">
    <property type="reaction ID" value="UER00430"/>
</dbReference>
<dbReference type="InterPro" id="IPR015881">
    <property type="entry name" value="ARHD_Rieske_2Fe_2S"/>
</dbReference>
<evidence type="ECO:0000256" key="18">
    <source>
        <dbReference type="ARBA" id="ARBA00023136"/>
    </source>
</evidence>
<gene>
    <name evidence="24" type="primary">cysA</name>
    <name evidence="24" type="ORF">SNEC2469_LOCUS75</name>
</gene>
<comment type="catalytic activity">
    <reaction evidence="19">
        <text>choline + 2 reduced [2Fe-2S]-[ferredoxin] + O2 + 2 H(+) = betaine aldehyde hydrate + 2 oxidized [2Fe-2S]-[ferredoxin] + H2O</text>
        <dbReference type="Rhea" id="RHEA:17769"/>
        <dbReference type="Rhea" id="RHEA-COMP:10000"/>
        <dbReference type="Rhea" id="RHEA-COMP:10001"/>
        <dbReference type="ChEBI" id="CHEBI:15354"/>
        <dbReference type="ChEBI" id="CHEBI:15377"/>
        <dbReference type="ChEBI" id="CHEBI:15378"/>
        <dbReference type="ChEBI" id="CHEBI:15379"/>
        <dbReference type="ChEBI" id="CHEBI:15870"/>
        <dbReference type="ChEBI" id="CHEBI:33737"/>
        <dbReference type="ChEBI" id="CHEBI:33738"/>
        <dbReference type="EC" id="1.14.15.7"/>
    </reaction>
</comment>
<dbReference type="Gene3D" id="1.10.3720.10">
    <property type="entry name" value="MetI-like"/>
    <property type="match status" value="1"/>
</dbReference>
<dbReference type="SUPFAM" id="SSF53850">
    <property type="entry name" value="Periplasmic binding protein-like II"/>
    <property type="match status" value="1"/>
</dbReference>
<dbReference type="Gene3D" id="3.40.190.10">
    <property type="entry name" value="Periplasmic binding protein-like II"/>
    <property type="match status" value="2"/>
</dbReference>
<dbReference type="Gene3D" id="3.40.50.300">
    <property type="entry name" value="P-loop containing nucleotide triphosphate hydrolases"/>
    <property type="match status" value="1"/>
</dbReference>
<feature type="transmembrane region" description="Helical" evidence="20">
    <location>
        <begin position="915"/>
        <end position="933"/>
    </location>
</feature>
<dbReference type="CDD" id="cd03469">
    <property type="entry name" value="Rieske_RO_Alpha_N"/>
    <property type="match status" value="1"/>
</dbReference>